<gene>
    <name evidence="1" type="ORF">GQ607_007212</name>
</gene>
<dbReference type="Proteomes" id="UP000434172">
    <property type="component" value="Unassembled WGS sequence"/>
</dbReference>
<reference evidence="1 2" key="1">
    <citation type="submission" date="2019-12" db="EMBL/GenBank/DDBJ databases">
        <title>A genome sequence resource for the geographically widespread anthracnose pathogen Colletotrichum asianum.</title>
        <authorList>
            <person name="Meng Y."/>
        </authorList>
    </citation>
    <scope>NUCLEOTIDE SEQUENCE [LARGE SCALE GENOMIC DNA]</scope>
    <source>
        <strain evidence="1 2">ICMP 18580</strain>
    </source>
</reference>
<keyword evidence="2" id="KW-1185">Reference proteome</keyword>
<sequence length="102" mass="11603">MSMHRLFFDPLRIVVEILVLPPRSKGGETIISRCFETSGSENTRLSDSHDWSVAGETTAELADVVFPAAMVVALSQALRTVTATNDIRRRRRVWVHMMKYRN</sequence>
<evidence type="ECO:0000313" key="2">
    <source>
        <dbReference type="Proteomes" id="UP000434172"/>
    </source>
</evidence>
<protein>
    <submittedName>
        <fullName evidence="1">Uncharacterized protein</fullName>
    </submittedName>
</protein>
<proteinExistence type="predicted"/>
<name>A0A8H3WGS4_9PEZI</name>
<comment type="caution">
    <text evidence="1">The sequence shown here is derived from an EMBL/GenBank/DDBJ whole genome shotgun (WGS) entry which is preliminary data.</text>
</comment>
<organism evidence="1 2">
    <name type="scientific">Colletotrichum asianum</name>
    <dbReference type="NCBI Taxonomy" id="702518"/>
    <lineage>
        <taxon>Eukaryota</taxon>
        <taxon>Fungi</taxon>
        <taxon>Dikarya</taxon>
        <taxon>Ascomycota</taxon>
        <taxon>Pezizomycotina</taxon>
        <taxon>Sordariomycetes</taxon>
        <taxon>Hypocreomycetidae</taxon>
        <taxon>Glomerellales</taxon>
        <taxon>Glomerellaceae</taxon>
        <taxon>Colletotrichum</taxon>
        <taxon>Colletotrichum gloeosporioides species complex</taxon>
    </lineage>
</organism>
<evidence type="ECO:0000313" key="1">
    <source>
        <dbReference type="EMBL" id="KAF0325461.1"/>
    </source>
</evidence>
<accession>A0A8H3WGS4</accession>
<dbReference type="AlphaFoldDB" id="A0A8H3WGS4"/>
<dbReference type="EMBL" id="WOWK01000036">
    <property type="protein sequence ID" value="KAF0325461.1"/>
    <property type="molecule type" value="Genomic_DNA"/>
</dbReference>